<comment type="similarity">
    <text evidence="2">Belongs to the SusD family.</text>
</comment>
<keyword evidence="9" id="KW-1185">Reference proteome</keyword>
<evidence type="ECO:0000313" key="9">
    <source>
        <dbReference type="Proteomes" id="UP001216139"/>
    </source>
</evidence>
<dbReference type="Proteomes" id="UP001216139">
    <property type="component" value="Chromosome"/>
</dbReference>
<dbReference type="InterPro" id="IPR011990">
    <property type="entry name" value="TPR-like_helical_dom_sf"/>
</dbReference>
<dbReference type="PROSITE" id="PS51257">
    <property type="entry name" value="PROKAR_LIPOPROTEIN"/>
    <property type="match status" value="1"/>
</dbReference>
<evidence type="ECO:0000256" key="2">
    <source>
        <dbReference type="ARBA" id="ARBA00006275"/>
    </source>
</evidence>
<proteinExistence type="inferred from homology"/>
<gene>
    <name evidence="8" type="ORF">PQO05_05600</name>
</gene>
<keyword evidence="3" id="KW-0732">Signal</keyword>
<accession>A0ABY7TB30</accession>
<evidence type="ECO:0000259" key="6">
    <source>
        <dbReference type="Pfam" id="PF07980"/>
    </source>
</evidence>
<keyword evidence="5" id="KW-0998">Cell outer membrane</keyword>
<feature type="domain" description="SusD-like N-terminal" evidence="7">
    <location>
        <begin position="107"/>
        <end position="250"/>
    </location>
</feature>
<dbReference type="RefSeq" id="WP_273631694.1">
    <property type="nucleotide sequence ID" value="NZ_CP117167.1"/>
</dbReference>
<comment type="subcellular location">
    <subcellularLocation>
        <location evidence="1">Cell outer membrane</location>
    </subcellularLocation>
</comment>
<reference evidence="8 9" key="1">
    <citation type="submission" date="2023-02" db="EMBL/GenBank/DDBJ databases">
        <title>Genome sequence of Mucilaginibacter jinjuensis strain KACC 16571.</title>
        <authorList>
            <person name="Kim S."/>
            <person name="Heo J."/>
            <person name="Kwon S.-W."/>
        </authorList>
    </citation>
    <scope>NUCLEOTIDE SEQUENCE [LARGE SCALE GENOMIC DNA]</scope>
    <source>
        <strain evidence="8 9">KACC 16571</strain>
    </source>
</reference>
<dbReference type="InterPro" id="IPR033985">
    <property type="entry name" value="SusD-like_N"/>
</dbReference>
<dbReference type="Pfam" id="PF07980">
    <property type="entry name" value="SusD_RagB"/>
    <property type="match status" value="1"/>
</dbReference>
<dbReference type="InterPro" id="IPR012944">
    <property type="entry name" value="SusD_RagB_dom"/>
</dbReference>
<evidence type="ECO:0000256" key="3">
    <source>
        <dbReference type="ARBA" id="ARBA00022729"/>
    </source>
</evidence>
<sequence>MKKILHSCFIICGLMLSLTGCSKFTEITPKGSNILNRVSDLDLILNYNFSYNSNATPTSLAGTTSAGEGFNPMDAEELVDDLYPVALNVTTLLSGGTKDLNYALITYDETIDRKNLATSDAKYEKLYFIINNVANVVIKNADVASGDRTKANQLKAEAYIIRAYMHYLLVNFYSKAYNPATAATDGGIPYVKEDNVISDPNKKSTVADVYNNIVGDIDAAFALNSLPATPVNNMRVGQGFAYAVRAQVLLSMRNYTGALAAANASLAINSTVIDNNTFAPVGTATFARPILTSPDNLFYASYKGTPTLNTISPDVLANYFEKGNIINDYVKPYYPSVSGSFGISGVTGAPLWYTAPYANNSAGLTTLDTYFIKAECLARTQNVSGAIDIINMIRKKRIIASAYTPFTAATEAQAIGYLKKTTHSEFLFTFKNYLNMKRWNTEDAYKETVTRTVNGKTYQLKPESSLWIFPFPQSGTAYNPNLTQNY</sequence>
<dbReference type="EMBL" id="CP117167">
    <property type="protein sequence ID" value="WCT13408.1"/>
    <property type="molecule type" value="Genomic_DNA"/>
</dbReference>
<dbReference type="SUPFAM" id="SSF48452">
    <property type="entry name" value="TPR-like"/>
    <property type="match status" value="1"/>
</dbReference>
<evidence type="ECO:0000256" key="4">
    <source>
        <dbReference type="ARBA" id="ARBA00023136"/>
    </source>
</evidence>
<dbReference type="Pfam" id="PF14322">
    <property type="entry name" value="SusD-like_3"/>
    <property type="match status" value="1"/>
</dbReference>
<keyword evidence="4" id="KW-0472">Membrane</keyword>
<protein>
    <submittedName>
        <fullName evidence="8">RagB/SusD family nutrient uptake outer membrane protein</fullName>
    </submittedName>
</protein>
<feature type="domain" description="RagB/SusD" evidence="6">
    <location>
        <begin position="368"/>
        <end position="486"/>
    </location>
</feature>
<organism evidence="8 9">
    <name type="scientific">Mucilaginibacter jinjuensis</name>
    <dbReference type="NCBI Taxonomy" id="1176721"/>
    <lineage>
        <taxon>Bacteria</taxon>
        <taxon>Pseudomonadati</taxon>
        <taxon>Bacteroidota</taxon>
        <taxon>Sphingobacteriia</taxon>
        <taxon>Sphingobacteriales</taxon>
        <taxon>Sphingobacteriaceae</taxon>
        <taxon>Mucilaginibacter</taxon>
    </lineage>
</organism>
<evidence type="ECO:0000313" key="8">
    <source>
        <dbReference type="EMBL" id="WCT13408.1"/>
    </source>
</evidence>
<name>A0ABY7TB30_9SPHI</name>
<dbReference type="Gene3D" id="1.25.40.390">
    <property type="match status" value="2"/>
</dbReference>
<evidence type="ECO:0000256" key="1">
    <source>
        <dbReference type="ARBA" id="ARBA00004442"/>
    </source>
</evidence>
<evidence type="ECO:0000256" key="5">
    <source>
        <dbReference type="ARBA" id="ARBA00023237"/>
    </source>
</evidence>
<evidence type="ECO:0000259" key="7">
    <source>
        <dbReference type="Pfam" id="PF14322"/>
    </source>
</evidence>